<name>A0ACB8UTD1_9EURO</name>
<sequence>METSGSPSADPFYSSHSPRRQLSSRWTNISSSTPGRPSSTSPVSRSPETRFSRQNRRLRLRHAGFRGGLITSTQPIAPQFATWRSLSGGAVCGENKDGDGSVKRASGQTHWSHDSTSNASYNSQKSIVLQEVQNLTQRRNQHPSRPLVSTIFQDEPVVADSIPGPSYNSSRPKTPLLEPFSPEPAMKPKDTSLSMRKSSFASIHRQKRQNSFGRTISHGTSRYIEHLESQLASIHHTESGTSPAGNKCASKYKALNAEHKVLKQELLEWEEQFETRVKDELALMVDRESQLRSKLRTLEREVETKDNKIRELEWEAEMDRQRLRNLEAVNSTNRSLERRVDVLTGLLAQSPGRPESDSRPSAVSDDVPSADEPVRRTPRPKSMFSRIPLSPVRQPVFQPLVASDSNAQAVDTGLNATSEIPELDIDYQKEPDEEKPTSEFGDLDSGMGDSCSLPSSRFEGSQRLSMISYSSSSSLWGTSFPLPLELPRRPRRMRRFPSGSCTLKPLILPATSSLLSPSSPNFHPISSSFYPSSHSRTHSTNDWHSPSDPMHVHDETLSALEEYSDHFQSFEEAMSGHSLPGIEDVSGDDEEFHSSPDLSLFTKDRLHPPGFFETPTRDPSSSPDPSKKLPSFTTTGGSRSTAAMTVIQRGSYRQPRRRLDQELSPGSEDSPLTTKHVYLANRIADITLKDASNCSHWFRDIISGSIILARRIISRAWHSNWKRIGKLPWWVLGLILGVQRRNDWFKRYARDQNMWLSLYRSPSATSDGFEGTQDYTGYDHSILQTPPRTRLSIQELTRGPKLDSSGPERNEQGTDSYEVAPLRLWAKFSLAIALAIGLAIKDGPASLMCSCASTPDDPDCPFVNKRRFYPIIQNESHTCEDFHSGEGD</sequence>
<evidence type="ECO:0000313" key="1">
    <source>
        <dbReference type="EMBL" id="KAI2382957.1"/>
    </source>
</evidence>
<accession>A0ACB8UTD1</accession>
<dbReference type="EMBL" id="JALBCA010000103">
    <property type="protein sequence ID" value="KAI2382957.1"/>
    <property type="molecule type" value="Genomic_DNA"/>
</dbReference>
<protein>
    <submittedName>
        <fullName evidence="1">Uncharacterized protein</fullName>
    </submittedName>
</protein>
<proteinExistence type="predicted"/>
<gene>
    <name evidence="1" type="ORF">LOY88_005591</name>
</gene>
<reference evidence="1" key="1">
    <citation type="journal article" date="2022" name="bioRxiv">
        <title>Population genetic analysis of Ophidiomyces ophidiicola, the causative agent of snake fungal disease, indicates recent introductions to the USA.</title>
        <authorList>
            <person name="Ladner J.T."/>
            <person name="Palmer J.M."/>
            <person name="Ettinger C.L."/>
            <person name="Stajich J.E."/>
            <person name="Farrell T.M."/>
            <person name="Glorioso B.M."/>
            <person name="Lawson B."/>
            <person name="Price S.J."/>
            <person name="Stengle A.G."/>
            <person name="Grear D.A."/>
            <person name="Lorch J.M."/>
        </authorList>
    </citation>
    <scope>NUCLEOTIDE SEQUENCE</scope>
    <source>
        <strain evidence="1">NWHC 24266-5</strain>
    </source>
</reference>
<organism evidence="1">
    <name type="scientific">Ophidiomyces ophidiicola</name>
    <dbReference type="NCBI Taxonomy" id="1387563"/>
    <lineage>
        <taxon>Eukaryota</taxon>
        <taxon>Fungi</taxon>
        <taxon>Dikarya</taxon>
        <taxon>Ascomycota</taxon>
        <taxon>Pezizomycotina</taxon>
        <taxon>Eurotiomycetes</taxon>
        <taxon>Eurotiomycetidae</taxon>
        <taxon>Onygenales</taxon>
        <taxon>Onygenaceae</taxon>
        <taxon>Ophidiomyces</taxon>
    </lineage>
</organism>
<comment type="caution">
    <text evidence="1">The sequence shown here is derived from an EMBL/GenBank/DDBJ whole genome shotgun (WGS) entry which is preliminary data.</text>
</comment>